<proteinExistence type="predicted"/>
<protein>
    <submittedName>
        <fullName evidence="2">Uncharacterized protein</fullName>
    </submittedName>
</protein>
<evidence type="ECO:0000256" key="1">
    <source>
        <dbReference type="SAM" id="MobiDB-lite"/>
    </source>
</evidence>
<feature type="region of interest" description="Disordered" evidence="1">
    <location>
        <begin position="65"/>
        <end position="108"/>
    </location>
</feature>
<feature type="compositionally biased region" description="Low complexity" evidence="1">
    <location>
        <begin position="397"/>
        <end position="407"/>
    </location>
</feature>
<dbReference type="OrthoDB" id="2565072at2759"/>
<comment type="caution">
    <text evidence="2">The sequence shown here is derived from an EMBL/GenBank/DDBJ whole genome shotgun (WGS) entry which is preliminary data.</text>
</comment>
<feature type="compositionally biased region" description="Polar residues" evidence="1">
    <location>
        <begin position="227"/>
        <end position="253"/>
    </location>
</feature>
<dbReference type="Proteomes" id="UP000290288">
    <property type="component" value="Unassembled WGS sequence"/>
</dbReference>
<feature type="region of interest" description="Disordered" evidence="1">
    <location>
        <begin position="371"/>
        <end position="430"/>
    </location>
</feature>
<sequence>MSSIQGRGISSPVAVQGSSLPPEVSGQAPEGKAFGVAHLPGWTEKFVPPAFNLISLEEARAQRARNSSVEEESTYAIVSSQSNVTQNTDDGPQGRARGRTISAGTKAKNAFHSMVGSVITERRDSEPAIVPSQVQNVSQPAKQLKHRKSGFMRIFNGGKDKEPELPPPVPSIPSDSNLSRKASRVPVPSLDQSLSDSTSSRESDRARNNFASSTDSTGPRRAPPTLHINTASQGQLPMADRQQQSRTTGSFLASNPAKPWQNDMPQSAPPDVTAFPALKLRPVSGLFSSHFEDIVPDLQPTFSQSELMTPTTSGSNGPIFPMTPSHERFSNNDIDEQHTVKSGREQSASPSRRRVEELEAQVRSLKAELQELRSKQDGAHCDACGRGGSQFSPARDGSSSSGSSSSSRHSVVNRPRAKTGTASRFVNALA</sequence>
<feature type="compositionally biased region" description="Basic and acidic residues" evidence="1">
    <location>
        <begin position="325"/>
        <end position="344"/>
    </location>
</feature>
<reference evidence="2 3" key="1">
    <citation type="submission" date="2019-01" db="EMBL/GenBank/DDBJ databases">
        <title>Draft genome sequence of Psathyrella aberdarensis IHI B618.</title>
        <authorList>
            <person name="Buettner E."/>
            <person name="Kellner H."/>
        </authorList>
    </citation>
    <scope>NUCLEOTIDE SEQUENCE [LARGE SCALE GENOMIC DNA]</scope>
    <source>
        <strain evidence="2 3">IHI B618</strain>
    </source>
</reference>
<feature type="compositionally biased region" description="Low complexity" evidence="1">
    <location>
        <begin position="189"/>
        <end position="198"/>
    </location>
</feature>
<evidence type="ECO:0000313" key="3">
    <source>
        <dbReference type="Proteomes" id="UP000290288"/>
    </source>
</evidence>
<organism evidence="2 3">
    <name type="scientific">Candolleomyces aberdarensis</name>
    <dbReference type="NCBI Taxonomy" id="2316362"/>
    <lineage>
        <taxon>Eukaryota</taxon>
        <taxon>Fungi</taxon>
        <taxon>Dikarya</taxon>
        <taxon>Basidiomycota</taxon>
        <taxon>Agaricomycotina</taxon>
        <taxon>Agaricomycetes</taxon>
        <taxon>Agaricomycetidae</taxon>
        <taxon>Agaricales</taxon>
        <taxon>Agaricineae</taxon>
        <taxon>Psathyrellaceae</taxon>
        <taxon>Candolleomyces</taxon>
    </lineage>
</organism>
<name>A0A4Q2DI13_9AGAR</name>
<feature type="compositionally biased region" description="Polar residues" evidence="1">
    <location>
        <begin position="132"/>
        <end position="141"/>
    </location>
</feature>
<feature type="compositionally biased region" description="Basic and acidic residues" evidence="1">
    <location>
        <begin position="371"/>
        <end position="380"/>
    </location>
</feature>
<gene>
    <name evidence="2" type="ORF">EST38_g6338</name>
</gene>
<feature type="compositionally biased region" description="Polar residues" evidence="1">
    <location>
        <begin position="76"/>
        <end position="90"/>
    </location>
</feature>
<feature type="region of interest" description="Disordered" evidence="1">
    <location>
        <begin position="309"/>
        <end position="359"/>
    </location>
</feature>
<accession>A0A4Q2DI13</accession>
<feature type="region of interest" description="Disordered" evidence="1">
    <location>
        <begin position="122"/>
        <end position="273"/>
    </location>
</feature>
<keyword evidence="3" id="KW-1185">Reference proteome</keyword>
<dbReference type="STRING" id="2316362.A0A4Q2DI13"/>
<evidence type="ECO:0000313" key="2">
    <source>
        <dbReference type="EMBL" id="RXW19517.1"/>
    </source>
</evidence>
<feature type="region of interest" description="Disordered" evidence="1">
    <location>
        <begin position="1"/>
        <end position="34"/>
    </location>
</feature>
<dbReference type="EMBL" id="SDEE01000197">
    <property type="protein sequence ID" value="RXW19517.1"/>
    <property type="molecule type" value="Genomic_DNA"/>
</dbReference>
<dbReference type="AlphaFoldDB" id="A0A4Q2DI13"/>